<organism evidence="2 3">
    <name type="scientific">Ophiocordyceps polyrhachis-furcata BCC 54312</name>
    <dbReference type="NCBI Taxonomy" id="1330021"/>
    <lineage>
        <taxon>Eukaryota</taxon>
        <taxon>Fungi</taxon>
        <taxon>Dikarya</taxon>
        <taxon>Ascomycota</taxon>
        <taxon>Pezizomycotina</taxon>
        <taxon>Sordariomycetes</taxon>
        <taxon>Hypocreomycetidae</taxon>
        <taxon>Hypocreales</taxon>
        <taxon>Ophiocordycipitaceae</taxon>
        <taxon>Ophiocordyceps</taxon>
    </lineage>
</organism>
<keyword evidence="3" id="KW-1185">Reference proteome</keyword>
<evidence type="ECO:0000313" key="2">
    <source>
        <dbReference type="EMBL" id="RCI13861.1"/>
    </source>
</evidence>
<dbReference type="Proteomes" id="UP000253664">
    <property type="component" value="Unassembled WGS sequence"/>
</dbReference>
<dbReference type="EMBL" id="LKCN02000005">
    <property type="protein sequence ID" value="RCI13861.1"/>
    <property type="molecule type" value="Genomic_DNA"/>
</dbReference>
<evidence type="ECO:0000256" key="1">
    <source>
        <dbReference type="SAM" id="MobiDB-lite"/>
    </source>
</evidence>
<sequence length="62" mass="6665">MDSSKQQNKKGEDVTTQPINPDGGSKTVNAFNAQPGPVIPDKMPAQEGTAEDRQARVKTLNK</sequence>
<feature type="region of interest" description="Disordered" evidence="1">
    <location>
        <begin position="1"/>
        <end position="62"/>
    </location>
</feature>
<evidence type="ECO:0000313" key="3">
    <source>
        <dbReference type="Proteomes" id="UP000253664"/>
    </source>
</evidence>
<comment type="caution">
    <text evidence="2">The sequence shown here is derived from an EMBL/GenBank/DDBJ whole genome shotgun (WGS) entry which is preliminary data.</text>
</comment>
<proteinExistence type="predicted"/>
<reference evidence="2 3" key="1">
    <citation type="journal article" date="2015" name="BMC Genomics">
        <title>Insights from the genome of Ophiocordyceps polyrhachis-furcata to pathogenicity and host specificity in insect fungi.</title>
        <authorList>
            <person name="Wichadakul D."/>
            <person name="Kobmoo N."/>
            <person name="Ingsriswang S."/>
            <person name="Tangphatsornruang S."/>
            <person name="Chantasingh D."/>
            <person name="Luangsa-ard J.J."/>
            <person name="Eurwilaichitr L."/>
        </authorList>
    </citation>
    <scope>NUCLEOTIDE SEQUENCE [LARGE SCALE GENOMIC DNA]</scope>
    <source>
        <strain evidence="2 3">BCC 54312</strain>
    </source>
</reference>
<gene>
    <name evidence="2" type="ORF">L249_8265</name>
</gene>
<dbReference type="AlphaFoldDB" id="A0A367LHH3"/>
<accession>A0A367LHH3</accession>
<protein>
    <submittedName>
        <fullName evidence="2">Uncharacterized protein</fullName>
    </submittedName>
</protein>
<name>A0A367LHH3_9HYPO</name>
<dbReference type="OrthoDB" id="2532734at2759"/>